<dbReference type="Gene3D" id="3.30.70.100">
    <property type="match status" value="1"/>
</dbReference>
<evidence type="ECO:0008006" key="3">
    <source>
        <dbReference type="Google" id="ProtNLM"/>
    </source>
</evidence>
<evidence type="ECO:0000313" key="2">
    <source>
        <dbReference type="Proteomes" id="UP001417504"/>
    </source>
</evidence>
<dbReference type="Proteomes" id="UP001417504">
    <property type="component" value="Unassembled WGS sequence"/>
</dbReference>
<name>A0AAP0IKN2_9MAGN</name>
<dbReference type="EMBL" id="JBBNAE010000006">
    <property type="protein sequence ID" value="KAK9117050.1"/>
    <property type="molecule type" value="Genomic_DNA"/>
</dbReference>
<organism evidence="1 2">
    <name type="scientific">Stephania japonica</name>
    <dbReference type="NCBI Taxonomy" id="461633"/>
    <lineage>
        <taxon>Eukaryota</taxon>
        <taxon>Viridiplantae</taxon>
        <taxon>Streptophyta</taxon>
        <taxon>Embryophyta</taxon>
        <taxon>Tracheophyta</taxon>
        <taxon>Spermatophyta</taxon>
        <taxon>Magnoliopsida</taxon>
        <taxon>Ranunculales</taxon>
        <taxon>Menispermaceae</taxon>
        <taxon>Menispermoideae</taxon>
        <taxon>Cissampelideae</taxon>
        <taxon>Stephania</taxon>
    </lineage>
</organism>
<gene>
    <name evidence="1" type="ORF">Sjap_015997</name>
</gene>
<dbReference type="InterPro" id="IPR036163">
    <property type="entry name" value="HMA_dom_sf"/>
</dbReference>
<accession>A0AAP0IKN2</accession>
<dbReference type="GO" id="GO:0009507">
    <property type="term" value="C:chloroplast"/>
    <property type="evidence" value="ECO:0007669"/>
    <property type="project" value="TreeGrafter"/>
</dbReference>
<keyword evidence="2" id="KW-1185">Reference proteome</keyword>
<proteinExistence type="predicted"/>
<protein>
    <recommendedName>
        <fullName evidence="3">HMA domain-containing protein</fullName>
    </recommendedName>
</protein>
<comment type="caution">
    <text evidence="1">The sequence shown here is derived from an EMBL/GenBank/DDBJ whole genome shotgun (WGS) entry which is preliminary data.</text>
</comment>
<reference evidence="1 2" key="1">
    <citation type="submission" date="2024-01" db="EMBL/GenBank/DDBJ databases">
        <title>Genome assemblies of Stephania.</title>
        <authorList>
            <person name="Yang L."/>
        </authorList>
    </citation>
    <scope>NUCLEOTIDE SEQUENCE [LARGE SCALE GENOMIC DNA]</scope>
    <source>
        <strain evidence="1">QJT</strain>
        <tissue evidence="1">Leaf</tissue>
    </source>
</reference>
<evidence type="ECO:0000313" key="1">
    <source>
        <dbReference type="EMBL" id="KAK9117050.1"/>
    </source>
</evidence>
<dbReference type="PANTHER" id="PTHR35756">
    <property type="entry name" value="OS05G0337400 PROTEIN"/>
    <property type="match status" value="1"/>
</dbReference>
<dbReference type="AlphaFoldDB" id="A0AAP0IKN2"/>
<dbReference type="PANTHER" id="PTHR35756:SF1">
    <property type="entry name" value="OS05G0337400 PROTEIN"/>
    <property type="match status" value="1"/>
</dbReference>
<sequence>MAAIAAGAVPSIHSSTIRPNTCRARSASSFSPSTRSLSLLGFPTPSLRSNRATAPSFTTSRRFRVRALAEEAVVPEGGEPQIEEAPLEGEQPVSVPVSPSDVLTMFFQADGAMDESAIPRVTNALEEIEGVSDVKVKVLEGIASVELAKQTTVQATGVASNLVEVIQGSGFKLQTLNLSFQDEEDIIN</sequence>
<dbReference type="SUPFAM" id="SSF55008">
    <property type="entry name" value="HMA, heavy metal-associated domain"/>
    <property type="match status" value="1"/>
</dbReference>
<dbReference type="GO" id="GO:0046872">
    <property type="term" value="F:metal ion binding"/>
    <property type="evidence" value="ECO:0007669"/>
    <property type="project" value="InterPro"/>
</dbReference>